<dbReference type="OrthoDB" id="9985059at2759"/>
<keyword evidence="8 11" id="KW-0472">Membrane</keyword>
<dbReference type="Proteomes" id="UP000224634">
    <property type="component" value="Unassembled WGS sequence"/>
</dbReference>
<feature type="signal peptide" evidence="12">
    <location>
        <begin position="1"/>
        <end position="23"/>
    </location>
</feature>
<protein>
    <recommendedName>
        <fullName evidence="3">Protein BIG1</fullName>
    </recommendedName>
</protein>
<evidence type="ECO:0000256" key="11">
    <source>
        <dbReference type="SAM" id="Phobius"/>
    </source>
</evidence>
<evidence type="ECO:0000256" key="1">
    <source>
        <dbReference type="ARBA" id="ARBA00004115"/>
    </source>
</evidence>
<dbReference type="GO" id="GO:0071555">
    <property type="term" value="P:cell wall organization"/>
    <property type="evidence" value="ECO:0007669"/>
    <property type="project" value="UniProtKB-KW"/>
</dbReference>
<dbReference type="STRING" id="1447883.A0A2B7Z386"/>
<keyword evidence="4 11" id="KW-0812">Transmembrane</keyword>
<evidence type="ECO:0000313" key="14">
    <source>
        <dbReference type="EMBL" id="PGH27870.1"/>
    </source>
</evidence>
<evidence type="ECO:0000259" key="13">
    <source>
        <dbReference type="Pfam" id="PF20520"/>
    </source>
</evidence>
<feature type="region of interest" description="Disordered" evidence="10">
    <location>
        <begin position="229"/>
        <end position="251"/>
    </location>
</feature>
<comment type="similarity">
    <text evidence="2">Belongs to the BIG1 family.</text>
</comment>
<evidence type="ECO:0000256" key="4">
    <source>
        <dbReference type="ARBA" id="ARBA00022692"/>
    </source>
</evidence>
<sequence length="312" mass="33966">MHSFSGLGLLVVLSSIATTSVSAFKDTSPFFLFSTSNFLPFNHHLTSSSSVQSYLSSTLPACPSDIYILVSQPGVHASDYITRKSAPRLRERVLRKDSAVVSVAAVGEVASGVVDADEVRALLEEKCGAETVVVDVEASSIPKSFEKQPTVVRVDFASLPADKSRAQQLVDNDAFLGTIIDLLPSSKDYTVIYTTSPRDSFPETSDEYLPYDMDSDAYQNPVRVDMKRDVSDATVRADDDDDGKDEGGEKQRNNLPLFEKYQFLSPGIFMGLIAGLLFILILYFGISALGSLKVSYAAFEKDTAPNAAKKQQ</sequence>
<accession>A0A2B7Z386</accession>
<evidence type="ECO:0000256" key="9">
    <source>
        <dbReference type="ARBA" id="ARBA00023316"/>
    </source>
</evidence>
<dbReference type="EMBL" id="PDNA01000003">
    <property type="protein sequence ID" value="PGH27870.1"/>
    <property type="molecule type" value="Genomic_DNA"/>
</dbReference>
<evidence type="ECO:0000313" key="15">
    <source>
        <dbReference type="Proteomes" id="UP000224634"/>
    </source>
</evidence>
<feature type="transmembrane region" description="Helical" evidence="11">
    <location>
        <begin position="263"/>
        <end position="286"/>
    </location>
</feature>
<dbReference type="GO" id="GO:0009272">
    <property type="term" value="P:fungal-type cell wall biogenesis"/>
    <property type="evidence" value="ECO:0007669"/>
    <property type="project" value="TreeGrafter"/>
</dbReference>
<evidence type="ECO:0000256" key="6">
    <source>
        <dbReference type="ARBA" id="ARBA00022824"/>
    </source>
</evidence>
<gene>
    <name evidence="14" type="ORF">AJ80_00420</name>
</gene>
<dbReference type="InterPro" id="IPR046756">
    <property type="entry name" value="VAS1/VOA1_TM"/>
</dbReference>
<feature type="domain" description="V-type proton ATPase subunit S1/VOA1 transmembrane" evidence="13">
    <location>
        <begin position="262"/>
        <end position="301"/>
    </location>
</feature>
<keyword evidence="15" id="KW-1185">Reference proteome</keyword>
<evidence type="ECO:0000256" key="8">
    <source>
        <dbReference type="ARBA" id="ARBA00023136"/>
    </source>
</evidence>
<dbReference type="AlphaFoldDB" id="A0A2B7Z386"/>
<evidence type="ECO:0000256" key="5">
    <source>
        <dbReference type="ARBA" id="ARBA00022729"/>
    </source>
</evidence>
<organism evidence="14 15">
    <name type="scientific">Polytolypa hystricis (strain UAMH7299)</name>
    <dbReference type="NCBI Taxonomy" id="1447883"/>
    <lineage>
        <taxon>Eukaryota</taxon>
        <taxon>Fungi</taxon>
        <taxon>Dikarya</taxon>
        <taxon>Ascomycota</taxon>
        <taxon>Pezizomycotina</taxon>
        <taxon>Eurotiomycetes</taxon>
        <taxon>Eurotiomycetidae</taxon>
        <taxon>Onygenales</taxon>
        <taxon>Onygenales incertae sedis</taxon>
        <taxon>Polytolypa</taxon>
    </lineage>
</organism>
<name>A0A2B7Z386_POLH7</name>
<keyword evidence="7 11" id="KW-1133">Transmembrane helix</keyword>
<evidence type="ECO:0000256" key="7">
    <source>
        <dbReference type="ARBA" id="ARBA00022989"/>
    </source>
</evidence>
<evidence type="ECO:0000256" key="10">
    <source>
        <dbReference type="SAM" id="MobiDB-lite"/>
    </source>
</evidence>
<comment type="subcellular location">
    <subcellularLocation>
        <location evidence="1">Endoplasmic reticulum membrane</location>
        <topology evidence="1">Single-pass type I membrane protein</topology>
    </subcellularLocation>
</comment>
<evidence type="ECO:0000256" key="12">
    <source>
        <dbReference type="SAM" id="SignalP"/>
    </source>
</evidence>
<feature type="chain" id="PRO_5012202886" description="Protein BIG1" evidence="12">
    <location>
        <begin position="24"/>
        <end position="312"/>
    </location>
</feature>
<keyword evidence="9" id="KW-0961">Cell wall biogenesis/degradation</keyword>
<dbReference type="PANTHER" id="PTHR28285">
    <property type="entry name" value="PROTEIN BIG1"/>
    <property type="match status" value="1"/>
</dbReference>
<evidence type="ECO:0000256" key="2">
    <source>
        <dbReference type="ARBA" id="ARBA00008203"/>
    </source>
</evidence>
<reference evidence="14 15" key="1">
    <citation type="submission" date="2017-10" db="EMBL/GenBank/DDBJ databases">
        <title>Comparative genomics in systemic dimorphic fungi from Ajellomycetaceae.</title>
        <authorList>
            <person name="Munoz J.F."/>
            <person name="Mcewen J.G."/>
            <person name="Clay O.K."/>
            <person name="Cuomo C.A."/>
        </authorList>
    </citation>
    <scope>NUCLEOTIDE SEQUENCE [LARGE SCALE GENOMIC DNA]</scope>
    <source>
        <strain evidence="14 15">UAMH7299</strain>
    </source>
</reference>
<dbReference type="GO" id="GO:0005789">
    <property type="term" value="C:endoplasmic reticulum membrane"/>
    <property type="evidence" value="ECO:0007669"/>
    <property type="project" value="UniProtKB-SubCell"/>
</dbReference>
<proteinExistence type="inferred from homology"/>
<comment type="caution">
    <text evidence="14">The sequence shown here is derived from an EMBL/GenBank/DDBJ whole genome shotgun (WGS) entry which is preliminary data.</text>
</comment>
<dbReference type="PANTHER" id="PTHR28285:SF1">
    <property type="entry name" value="PROTEIN BIG1"/>
    <property type="match status" value="1"/>
</dbReference>
<dbReference type="GO" id="GO:0006078">
    <property type="term" value="P:(1-&gt;6)-beta-D-glucan biosynthetic process"/>
    <property type="evidence" value="ECO:0007669"/>
    <property type="project" value="TreeGrafter"/>
</dbReference>
<dbReference type="InterPro" id="IPR037654">
    <property type="entry name" value="Big1"/>
</dbReference>
<keyword evidence="5 12" id="KW-0732">Signal</keyword>
<keyword evidence="6" id="KW-0256">Endoplasmic reticulum</keyword>
<dbReference type="Pfam" id="PF20520">
    <property type="entry name" value="Ac45-VOA1_TM"/>
    <property type="match status" value="1"/>
</dbReference>
<evidence type="ECO:0000256" key="3">
    <source>
        <dbReference type="ARBA" id="ARBA00022089"/>
    </source>
</evidence>